<name>A0A9P5XKX0_9AGAR</name>
<dbReference type="EMBL" id="MU151063">
    <property type="protein sequence ID" value="KAF9453288.1"/>
    <property type="molecule type" value="Genomic_DNA"/>
</dbReference>
<dbReference type="OrthoDB" id="5545479at2759"/>
<feature type="non-terminal residue" evidence="1">
    <location>
        <position position="173"/>
    </location>
</feature>
<evidence type="ECO:0000313" key="1">
    <source>
        <dbReference type="EMBL" id="KAF9453288.1"/>
    </source>
</evidence>
<dbReference type="PANTHER" id="PTHR28139">
    <property type="entry name" value="UPF0768 PROTEIN YBL029C-A"/>
    <property type="match status" value="1"/>
</dbReference>
<comment type="caution">
    <text evidence="1">The sequence shown here is derived from an EMBL/GenBank/DDBJ whole genome shotgun (WGS) entry which is preliminary data.</text>
</comment>
<accession>A0A9P5XKX0</accession>
<dbReference type="PANTHER" id="PTHR28139:SF1">
    <property type="entry name" value="UPF0768 PROTEIN YBL029C-A"/>
    <property type="match status" value="1"/>
</dbReference>
<evidence type="ECO:0000313" key="2">
    <source>
        <dbReference type="Proteomes" id="UP000807342"/>
    </source>
</evidence>
<dbReference type="Proteomes" id="UP000807342">
    <property type="component" value="Unassembled WGS sequence"/>
</dbReference>
<dbReference type="AlphaFoldDB" id="A0A9P5XKX0"/>
<sequence length="173" mass="19296">MDFDFFCLPLIFGCSSSVSPDVGQPPRVCPNCHNGEPASFSAAEGDPSNRSKPVSITSGKKRTWFELCCVPIIPMSSSHVWMCSICNWTVKTKEYVLSSRCQEAGLISTGLSRSCQVWVRRREHIKVTILHKGSIPLDRTPSPILYKEYPNKATPGSPNTELSHVYSYEYTFA</sequence>
<reference evidence="1" key="1">
    <citation type="submission" date="2020-11" db="EMBL/GenBank/DDBJ databases">
        <authorList>
            <consortium name="DOE Joint Genome Institute"/>
            <person name="Ahrendt S."/>
            <person name="Riley R."/>
            <person name="Andreopoulos W."/>
            <person name="Labutti K."/>
            <person name="Pangilinan J."/>
            <person name="Ruiz-Duenas F.J."/>
            <person name="Barrasa J.M."/>
            <person name="Sanchez-Garcia M."/>
            <person name="Camarero S."/>
            <person name="Miyauchi S."/>
            <person name="Serrano A."/>
            <person name="Linde D."/>
            <person name="Babiker R."/>
            <person name="Drula E."/>
            <person name="Ayuso-Fernandez I."/>
            <person name="Pacheco R."/>
            <person name="Padilla G."/>
            <person name="Ferreira P."/>
            <person name="Barriuso J."/>
            <person name="Kellner H."/>
            <person name="Castanera R."/>
            <person name="Alfaro M."/>
            <person name="Ramirez L."/>
            <person name="Pisabarro A.G."/>
            <person name="Kuo A."/>
            <person name="Tritt A."/>
            <person name="Lipzen A."/>
            <person name="He G."/>
            <person name="Yan M."/>
            <person name="Ng V."/>
            <person name="Cullen D."/>
            <person name="Martin F."/>
            <person name="Rosso M.-N."/>
            <person name="Henrissat B."/>
            <person name="Hibbett D."/>
            <person name="Martinez A.T."/>
            <person name="Grigoriev I.V."/>
        </authorList>
    </citation>
    <scope>NUCLEOTIDE SEQUENCE</scope>
    <source>
        <strain evidence="1">MF-IS2</strain>
    </source>
</reference>
<organism evidence="1 2">
    <name type="scientific">Macrolepiota fuliginosa MF-IS2</name>
    <dbReference type="NCBI Taxonomy" id="1400762"/>
    <lineage>
        <taxon>Eukaryota</taxon>
        <taxon>Fungi</taxon>
        <taxon>Dikarya</taxon>
        <taxon>Basidiomycota</taxon>
        <taxon>Agaricomycotina</taxon>
        <taxon>Agaricomycetes</taxon>
        <taxon>Agaricomycetidae</taxon>
        <taxon>Agaricales</taxon>
        <taxon>Agaricineae</taxon>
        <taxon>Agaricaceae</taxon>
        <taxon>Macrolepiota</taxon>
    </lineage>
</organism>
<protein>
    <submittedName>
        <fullName evidence="1">Uncharacterized protein</fullName>
    </submittedName>
</protein>
<gene>
    <name evidence="1" type="ORF">P691DRAFT_695369</name>
</gene>
<keyword evidence="2" id="KW-1185">Reference proteome</keyword>
<proteinExistence type="predicted"/>